<comment type="cofactor">
    <cofactor evidence="1">
        <name>Mg(2+)</name>
        <dbReference type="ChEBI" id="CHEBI:18420"/>
    </cofactor>
</comment>
<protein>
    <recommendedName>
        <fullName evidence="6">HAD family hydrolase</fullName>
    </recommendedName>
</protein>
<sequence>MIYPYKAILFDWAYTLVDLVHEDDRAAFKKMTEFLRKNEIELPAFDLLFSEYQDLFYTLINESRQTHREACFETVLRHLFFKYKIEIEKRTSWKDLLTTYYEVIHSTRIIYPDVMKTLETLHGAGVRMGIISNTTNPEFIKNEELRRSELGQYFEFAIYSSSAPYRKPHPSIFRAAISRLQMNVGDILFVGDDLNMDVEGPQAVGMSAAWLNRNDSSLTSGIIPDYQITSLSELLQVAPLKV</sequence>
<name>A0A382FTX3_9ZZZZ</name>
<dbReference type="SFLD" id="SFLDS00003">
    <property type="entry name" value="Haloacid_Dehalogenase"/>
    <property type="match status" value="1"/>
</dbReference>
<dbReference type="NCBIfam" id="TIGR01662">
    <property type="entry name" value="HAD-SF-IIIA"/>
    <property type="match status" value="1"/>
</dbReference>
<evidence type="ECO:0008006" key="6">
    <source>
        <dbReference type="Google" id="ProtNLM"/>
    </source>
</evidence>
<dbReference type="AlphaFoldDB" id="A0A382FTX3"/>
<proteinExistence type="predicted"/>
<dbReference type="NCBIfam" id="TIGR01549">
    <property type="entry name" value="HAD-SF-IA-v1"/>
    <property type="match status" value="1"/>
</dbReference>
<reference evidence="5" key="1">
    <citation type="submission" date="2018-05" db="EMBL/GenBank/DDBJ databases">
        <authorList>
            <person name="Lanie J.A."/>
            <person name="Ng W.-L."/>
            <person name="Kazmierczak K.M."/>
            <person name="Andrzejewski T.M."/>
            <person name="Davidsen T.M."/>
            <person name="Wayne K.J."/>
            <person name="Tettelin H."/>
            <person name="Glass J.I."/>
            <person name="Rusch D."/>
            <person name="Podicherti R."/>
            <person name="Tsui H.-C.T."/>
            <person name="Winkler M.E."/>
        </authorList>
    </citation>
    <scope>NUCLEOTIDE SEQUENCE</scope>
</reference>
<dbReference type="SFLD" id="SFLDG01129">
    <property type="entry name" value="C1.5:_HAD__Beta-PGM__Phosphata"/>
    <property type="match status" value="1"/>
</dbReference>
<dbReference type="InterPro" id="IPR006439">
    <property type="entry name" value="HAD-SF_hydro_IA"/>
</dbReference>
<dbReference type="SUPFAM" id="SSF56784">
    <property type="entry name" value="HAD-like"/>
    <property type="match status" value="1"/>
</dbReference>
<evidence type="ECO:0000313" key="5">
    <source>
        <dbReference type="EMBL" id="SVB66025.1"/>
    </source>
</evidence>
<evidence type="ECO:0000256" key="2">
    <source>
        <dbReference type="ARBA" id="ARBA00022723"/>
    </source>
</evidence>
<dbReference type="PRINTS" id="PR00413">
    <property type="entry name" value="HADHALOGNASE"/>
</dbReference>
<dbReference type="InterPro" id="IPR051400">
    <property type="entry name" value="HAD-like_hydrolase"/>
</dbReference>
<keyword evidence="3" id="KW-0378">Hydrolase</keyword>
<dbReference type="GO" id="GO:0044281">
    <property type="term" value="P:small molecule metabolic process"/>
    <property type="evidence" value="ECO:0007669"/>
    <property type="project" value="UniProtKB-ARBA"/>
</dbReference>
<dbReference type="GO" id="GO:0016791">
    <property type="term" value="F:phosphatase activity"/>
    <property type="evidence" value="ECO:0007669"/>
    <property type="project" value="TreeGrafter"/>
</dbReference>
<dbReference type="NCBIfam" id="TIGR01509">
    <property type="entry name" value="HAD-SF-IA-v3"/>
    <property type="match status" value="1"/>
</dbReference>
<dbReference type="PANTHER" id="PTHR46470">
    <property type="entry name" value="N-ACYLNEURAMINATE-9-PHOSPHATASE"/>
    <property type="match status" value="1"/>
</dbReference>
<dbReference type="PANTHER" id="PTHR46470:SF2">
    <property type="entry name" value="GLYCERALDEHYDE 3-PHOSPHATE PHOSPHATASE"/>
    <property type="match status" value="1"/>
</dbReference>
<gene>
    <name evidence="5" type="ORF">METZ01_LOCUS218879</name>
</gene>
<evidence type="ECO:0000256" key="4">
    <source>
        <dbReference type="ARBA" id="ARBA00022842"/>
    </source>
</evidence>
<keyword evidence="4" id="KW-0460">Magnesium</keyword>
<dbReference type="EMBL" id="UINC01051634">
    <property type="protein sequence ID" value="SVB66025.1"/>
    <property type="molecule type" value="Genomic_DNA"/>
</dbReference>
<dbReference type="Pfam" id="PF00702">
    <property type="entry name" value="Hydrolase"/>
    <property type="match status" value="1"/>
</dbReference>
<evidence type="ECO:0000256" key="3">
    <source>
        <dbReference type="ARBA" id="ARBA00022801"/>
    </source>
</evidence>
<dbReference type="InterPro" id="IPR036412">
    <property type="entry name" value="HAD-like_sf"/>
</dbReference>
<dbReference type="InterPro" id="IPR006549">
    <property type="entry name" value="HAD-SF_hydro_IIIA"/>
</dbReference>
<evidence type="ECO:0000256" key="1">
    <source>
        <dbReference type="ARBA" id="ARBA00001946"/>
    </source>
</evidence>
<dbReference type="InterPro" id="IPR023214">
    <property type="entry name" value="HAD_sf"/>
</dbReference>
<dbReference type="GO" id="GO:0046872">
    <property type="term" value="F:metal ion binding"/>
    <property type="evidence" value="ECO:0007669"/>
    <property type="project" value="UniProtKB-KW"/>
</dbReference>
<dbReference type="Gene3D" id="3.40.50.1000">
    <property type="entry name" value="HAD superfamily/HAD-like"/>
    <property type="match status" value="1"/>
</dbReference>
<accession>A0A382FTX3</accession>
<keyword evidence="2" id="KW-0479">Metal-binding</keyword>
<organism evidence="5">
    <name type="scientific">marine metagenome</name>
    <dbReference type="NCBI Taxonomy" id="408172"/>
    <lineage>
        <taxon>unclassified sequences</taxon>
        <taxon>metagenomes</taxon>
        <taxon>ecological metagenomes</taxon>
    </lineage>
</organism>
<dbReference type="Gene3D" id="1.20.120.710">
    <property type="entry name" value="Haloacid dehalogenase hydrolase-like domain"/>
    <property type="match status" value="1"/>
</dbReference>